<dbReference type="OrthoDB" id="434092at2759"/>
<accession>A0A8T2RFK1</accession>
<dbReference type="AlphaFoldDB" id="A0A8T2RFK1"/>
<feature type="transmembrane region" description="Helical" evidence="10">
    <location>
        <begin position="128"/>
        <end position="149"/>
    </location>
</feature>
<keyword evidence="3" id="KW-0808">Transferase</keyword>
<dbReference type="EMBL" id="CM035433">
    <property type="protein sequence ID" value="KAH7294293.1"/>
    <property type="molecule type" value="Genomic_DNA"/>
</dbReference>
<feature type="transmembrane region" description="Helical" evidence="10">
    <location>
        <begin position="184"/>
        <end position="205"/>
    </location>
</feature>
<dbReference type="Pfam" id="PF01151">
    <property type="entry name" value="ELO"/>
    <property type="match status" value="1"/>
</dbReference>
<dbReference type="GO" id="GO:0042761">
    <property type="term" value="P:very long-chain fatty acid biosynthetic process"/>
    <property type="evidence" value="ECO:0007669"/>
    <property type="project" value="TreeGrafter"/>
</dbReference>
<proteinExistence type="predicted"/>
<keyword evidence="8 10" id="KW-0472">Membrane</keyword>
<keyword evidence="9" id="KW-0275">Fatty acid biosynthesis</keyword>
<evidence type="ECO:0000256" key="3">
    <source>
        <dbReference type="ARBA" id="ARBA00022679"/>
    </source>
</evidence>
<evidence type="ECO:0000256" key="1">
    <source>
        <dbReference type="ARBA" id="ARBA00004141"/>
    </source>
</evidence>
<feature type="transmembrane region" description="Helical" evidence="10">
    <location>
        <begin position="161"/>
        <end position="178"/>
    </location>
</feature>
<feature type="transmembrane region" description="Helical" evidence="10">
    <location>
        <begin position="48"/>
        <end position="67"/>
    </location>
</feature>
<keyword evidence="12" id="KW-1185">Reference proteome</keyword>
<dbReference type="PANTHER" id="PTHR11157:SF126">
    <property type="entry name" value="ELONGATION OF VERY LONG CHAIN FATTY ACIDS PROTEIN"/>
    <property type="match status" value="1"/>
</dbReference>
<keyword evidence="6 10" id="KW-1133">Transmembrane helix</keyword>
<evidence type="ECO:0000256" key="2">
    <source>
        <dbReference type="ARBA" id="ARBA00022516"/>
    </source>
</evidence>
<keyword evidence="4 10" id="KW-0812">Transmembrane</keyword>
<dbReference type="GO" id="GO:0009922">
    <property type="term" value="F:fatty acid elongase activity"/>
    <property type="evidence" value="ECO:0007669"/>
    <property type="project" value="InterPro"/>
</dbReference>
<evidence type="ECO:0000256" key="6">
    <source>
        <dbReference type="ARBA" id="ARBA00022989"/>
    </source>
</evidence>
<dbReference type="GO" id="GO:0019367">
    <property type="term" value="P:fatty acid elongation, saturated fatty acid"/>
    <property type="evidence" value="ECO:0007669"/>
    <property type="project" value="TreeGrafter"/>
</dbReference>
<keyword evidence="2" id="KW-0444">Lipid biosynthesis</keyword>
<keyword evidence="7" id="KW-0443">Lipid metabolism</keyword>
<evidence type="ECO:0000313" key="11">
    <source>
        <dbReference type="EMBL" id="KAH7294293.1"/>
    </source>
</evidence>
<name>A0A8T2RFK1_CERRI</name>
<protein>
    <recommendedName>
        <fullName evidence="13">Very-long-chain 3-oxoacyl-CoA synthase</fullName>
    </recommendedName>
</protein>
<evidence type="ECO:0000256" key="10">
    <source>
        <dbReference type="SAM" id="Phobius"/>
    </source>
</evidence>
<keyword evidence="5" id="KW-0276">Fatty acid metabolism</keyword>
<dbReference type="Proteomes" id="UP000825935">
    <property type="component" value="Chromosome 28"/>
</dbReference>
<feature type="transmembrane region" description="Helical" evidence="10">
    <location>
        <begin position="217"/>
        <end position="237"/>
    </location>
</feature>
<evidence type="ECO:0000313" key="12">
    <source>
        <dbReference type="Proteomes" id="UP000825935"/>
    </source>
</evidence>
<feature type="transmembrane region" description="Helical" evidence="10">
    <location>
        <begin position="79"/>
        <end position="108"/>
    </location>
</feature>
<evidence type="ECO:0000256" key="8">
    <source>
        <dbReference type="ARBA" id="ARBA00023136"/>
    </source>
</evidence>
<organism evidence="11 12">
    <name type="scientific">Ceratopteris richardii</name>
    <name type="common">Triangle waterfern</name>
    <dbReference type="NCBI Taxonomy" id="49495"/>
    <lineage>
        <taxon>Eukaryota</taxon>
        <taxon>Viridiplantae</taxon>
        <taxon>Streptophyta</taxon>
        <taxon>Embryophyta</taxon>
        <taxon>Tracheophyta</taxon>
        <taxon>Polypodiopsida</taxon>
        <taxon>Polypodiidae</taxon>
        <taxon>Polypodiales</taxon>
        <taxon>Pteridineae</taxon>
        <taxon>Pteridaceae</taxon>
        <taxon>Parkerioideae</taxon>
        <taxon>Ceratopteris</taxon>
    </lineage>
</organism>
<sequence>MEAVESFYHAVDEAISRGFFRFLQYAGVQLSETGSTKGLPMVDSPTPVLLAIITYIMCVIFGLRYIKNANLKPRYQEPFLLKVFVILHNLFCFCLSLYMCLSISLRAFRLNYSLWGNAYDPHDTVMAFYIYVFYMSKYPEFLDTIIMLLKHNVRQVSVLHVYHHVSIAFIWWMIAHHAPGGDAYFSAAMNSGVHVFMYLYYLFSALLRNNEKARRKYLFWGIYLTQLQMLQFFFNMIQAFYCMKFKPLYPQFLCKILFYYMISLLVLFSNFYLKKYVSGVKGKEE</sequence>
<feature type="transmembrane region" description="Helical" evidence="10">
    <location>
        <begin position="257"/>
        <end position="273"/>
    </location>
</feature>
<comment type="subcellular location">
    <subcellularLocation>
        <location evidence="1">Membrane</location>
        <topology evidence="1">Multi-pass membrane protein</topology>
    </subcellularLocation>
</comment>
<comment type="caution">
    <text evidence="11">The sequence shown here is derived from an EMBL/GenBank/DDBJ whole genome shotgun (WGS) entry which is preliminary data.</text>
</comment>
<dbReference type="OMA" id="EFMQNAD"/>
<evidence type="ECO:0000256" key="5">
    <source>
        <dbReference type="ARBA" id="ARBA00022832"/>
    </source>
</evidence>
<evidence type="ECO:0000256" key="4">
    <source>
        <dbReference type="ARBA" id="ARBA00022692"/>
    </source>
</evidence>
<evidence type="ECO:0000256" key="9">
    <source>
        <dbReference type="ARBA" id="ARBA00023160"/>
    </source>
</evidence>
<dbReference type="PANTHER" id="PTHR11157">
    <property type="entry name" value="FATTY ACID ACYL TRANSFERASE-RELATED"/>
    <property type="match status" value="1"/>
</dbReference>
<dbReference type="GO" id="GO:0005789">
    <property type="term" value="C:endoplasmic reticulum membrane"/>
    <property type="evidence" value="ECO:0007669"/>
    <property type="project" value="TreeGrafter"/>
</dbReference>
<dbReference type="GO" id="GO:0034626">
    <property type="term" value="P:fatty acid elongation, polyunsaturated fatty acid"/>
    <property type="evidence" value="ECO:0007669"/>
    <property type="project" value="TreeGrafter"/>
</dbReference>
<evidence type="ECO:0000256" key="7">
    <source>
        <dbReference type="ARBA" id="ARBA00023098"/>
    </source>
</evidence>
<dbReference type="GO" id="GO:0030148">
    <property type="term" value="P:sphingolipid biosynthetic process"/>
    <property type="evidence" value="ECO:0007669"/>
    <property type="project" value="TreeGrafter"/>
</dbReference>
<gene>
    <name evidence="11" type="ORF">KP509_28G064500</name>
</gene>
<reference evidence="11" key="1">
    <citation type="submission" date="2021-08" db="EMBL/GenBank/DDBJ databases">
        <title>WGS assembly of Ceratopteris richardii.</title>
        <authorList>
            <person name="Marchant D.B."/>
            <person name="Chen G."/>
            <person name="Jenkins J."/>
            <person name="Shu S."/>
            <person name="Leebens-Mack J."/>
            <person name="Grimwood J."/>
            <person name="Schmutz J."/>
            <person name="Soltis P."/>
            <person name="Soltis D."/>
            <person name="Chen Z.-H."/>
        </authorList>
    </citation>
    <scope>NUCLEOTIDE SEQUENCE</scope>
    <source>
        <strain evidence="11">Whitten #5841</strain>
        <tissue evidence="11">Leaf</tissue>
    </source>
</reference>
<evidence type="ECO:0008006" key="13">
    <source>
        <dbReference type="Google" id="ProtNLM"/>
    </source>
</evidence>
<dbReference type="GO" id="GO:0034625">
    <property type="term" value="P:fatty acid elongation, monounsaturated fatty acid"/>
    <property type="evidence" value="ECO:0007669"/>
    <property type="project" value="TreeGrafter"/>
</dbReference>
<dbReference type="InterPro" id="IPR002076">
    <property type="entry name" value="ELO_fam"/>
</dbReference>